<dbReference type="PANTHER" id="PTHR46797:SF1">
    <property type="entry name" value="METHYLPHOSPHONATE SYNTHASE"/>
    <property type="match status" value="1"/>
</dbReference>
<dbReference type="SMART" id="SM00530">
    <property type="entry name" value="HTH_XRE"/>
    <property type="match status" value="1"/>
</dbReference>
<dbReference type="GO" id="GO:0003677">
    <property type="term" value="F:DNA binding"/>
    <property type="evidence" value="ECO:0007669"/>
    <property type="project" value="UniProtKB-KW"/>
</dbReference>
<dbReference type="GO" id="GO:0003700">
    <property type="term" value="F:DNA-binding transcription factor activity"/>
    <property type="evidence" value="ECO:0007669"/>
    <property type="project" value="TreeGrafter"/>
</dbReference>
<evidence type="ECO:0000313" key="4">
    <source>
        <dbReference type="Proteomes" id="UP001373196"/>
    </source>
</evidence>
<accession>A0AB35Y8L6</accession>
<dbReference type="InterPro" id="IPR001387">
    <property type="entry name" value="Cro/C1-type_HTH"/>
</dbReference>
<dbReference type="InterPro" id="IPR010982">
    <property type="entry name" value="Lambda_DNA-bd_dom_sf"/>
</dbReference>
<comment type="caution">
    <text evidence="3">The sequence shown here is derived from an EMBL/GenBank/DDBJ whole genome shotgun (WGS) entry which is preliminary data.</text>
</comment>
<reference evidence="3" key="1">
    <citation type="submission" date="2024-03" db="EMBL/GenBank/DDBJ databases">
        <authorList>
            <person name="Plomp N."/>
            <person name="Harmsen H.J."/>
        </authorList>
    </citation>
    <scope>NUCLEOTIDE SEQUENCE</scope>
    <source>
        <strain evidence="3">HTF-128</strain>
    </source>
</reference>
<evidence type="ECO:0000259" key="2">
    <source>
        <dbReference type="PROSITE" id="PS50943"/>
    </source>
</evidence>
<feature type="domain" description="HTH cro/C1-type" evidence="2">
    <location>
        <begin position="12"/>
        <end position="66"/>
    </location>
</feature>
<name>A0AB35Y8L6_9FIRM</name>
<dbReference type="EMBL" id="JBBFGL010000015">
    <property type="protein sequence ID" value="MEJ5196982.1"/>
    <property type="molecule type" value="Genomic_DNA"/>
</dbReference>
<proteinExistence type="predicted"/>
<dbReference type="SUPFAM" id="SSF47413">
    <property type="entry name" value="lambda repressor-like DNA-binding domains"/>
    <property type="match status" value="1"/>
</dbReference>
<dbReference type="AlphaFoldDB" id="A0AB35Y8L6"/>
<dbReference type="Pfam" id="PF01381">
    <property type="entry name" value="HTH_3"/>
    <property type="match status" value="1"/>
</dbReference>
<organism evidence="3 4">
    <name type="scientific">Faecalibacterium wellingii</name>
    <dbReference type="NCBI Taxonomy" id="2929491"/>
    <lineage>
        <taxon>Bacteria</taxon>
        <taxon>Bacillati</taxon>
        <taxon>Bacillota</taxon>
        <taxon>Clostridia</taxon>
        <taxon>Eubacteriales</taxon>
        <taxon>Oscillospiraceae</taxon>
        <taxon>Faecalibacterium</taxon>
    </lineage>
</organism>
<evidence type="ECO:0000313" key="3">
    <source>
        <dbReference type="EMBL" id="MEJ5196982.1"/>
    </source>
</evidence>
<keyword evidence="1" id="KW-0238">DNA-binding</keyword>
<dbReference type="InterPro" id="IPR050807">
    <property type="entry name" value="TransReg_Diox_bact_type"/>
</dbReference>
<protein>
    <submittedName>
        <fullName evidence="3">Helix-turn-helix transcriptional regulator</fullName>
    </submittedName>
</protein>
<dbReference type="Proteomes" id="UP001373196">
    <property type="component" value="Unassembled WGS sequence"/>
</dbReference>
<sequence>MSVNRIALGKRISFYRLKFSMTQEKLADLTNCSREYIAYLENGVKTPSLPILVDLANALHISVDALLVDSLDYSLSSSDSDLHRLLLDCNETEQEIIIRTARELKATLVSFGI</sequence>
<dbReference type="CDD" id="cd00093">
    <property type="entry name" value="HTH_XRE"/>
    <property type="match status" value="1"/>
</dbReference>
<dbReference type="PANTHER" id="PTHR46797">
    <property type="entry name" value="HTH-TYPE TRANSCRIPTIONAL REGULATOR"/>
    <property type="match status" value="1"/>
</dbReference>
<dbReference type="GO" id="GO:0005829">
    <property type="term" value="C:cytosol"/>
    <property type="evidence" value="ECO:0007669"/>
    <property type="project" value="TreeGrafter"/>
</dbReference>
<evidence type="ECO:0000256" key="1">
    <source>
        <dbReference type="ARBA" id="ARBA00023125"/>
    </source>
</evidence>
<dbReference type="PROSITE" id="PS50943">
    <property type="entry name" value="HTH_CROC1"/>
    <property type="match status" value="1"/>
</dbReference>
<dbReference type="RefSeq" id="WP_249236140.1">
    <property type="nucleotide sequence ID" value="NZ_JBBFGL010000015.1"/>
</dbReference>
<dbReference type="Gene3D" id="1.10.260.40">
    <property type="entry name" value="lambda repressor-like DNA-binding domains"/>
    <property type="match status" value="1"/>
</dbReference>
<gene>
    <name evidence="3" type="ORF">WF834_12545</name>
</gene>